<dbReference type="InterPro" id="IPR057596">
    <property type="entry name" value="RDRP_core"/>
</dbReference>
<name>A0ABR3B3J4_PHYBL</name>
<keyword evidence="1" id="KW-0808">Transferase</keyword>
<accession>A0ABR3B3J4</accession>
<evidence type="ECO:0000313" key="5">
    <source>
        <dbReference type="Proteomes" id="UP001448207"/>
    </source>
</evidence>
<comment type="similarity">
    <text evidence="1">Belongs to the RdRP family.</text>
</comment>
<dbReference type="Pfam" id="PF05183">
    <property type="entry name" value="RdRP"/>
    <property type="match status" value="1"/>
</dbReference>
<feature type="compositionally biased region" description="Polar residues" evidence="2">
    <location>
        <begin position="1195"/>
        <end position="1205"/>
    </location>
</feature>
<keyword evidence="1" id="KW-0694">RNA-binding</keyword>
<reference evidence="4 5" key="1">
    <citation type="submission" date="2024-04" db="EMBL/GenBank/DDBJ databases">
        <title>Symmetric and asymmetric DNA N6-adenine methylation regulates different biological responses in Mucorales.</title>
        <authorList>
            <consortium name="Lawrence Berkeley National Laboratory"/>
            <person name="Lax C."/>
            <person name="Mondo S.J."/>
            <person name="Osorio-Concepcion M."/>
            <person name="Muszewska A."/>
            <person name="Corrochano-Luque M."/>
            <person name="Gutierrez G."/>
            <person name="Riley R."/>
            <person name="Lipzen A."/>
            <person name="Guo J."/>
            <person name="Hundley H."/>
            <person name="Amirebrahimi M."/>
            <person name="Ng V."/>
            <person name="Lorenzo-Gutierrez D."/>
            <person name="Binder U."/>
            <person name="Yang J."/>
            <person name="Song Y."/>
            <person name="Canovas D."/>
            <person name="Navarro E."/>
            <person name="Freitag M."/>
            <person name="Gabaldon T."/>
            <person name="Grigoriev I.V."/>
            <person name="Corrochano L.M."/>
            <person name="Nicolas F.E."/>
            <person name="Garre V."/>
        </authorList>
    </citation>
    <scope>NUCLEOTIDE SEQUENCE [LARGE SCALE GENOMIC DNA]</scope>
    <source>
        <strain evidence="4 5">L51</strain>
    </source>
</reference>
<organism evidence="4 5">
    <name type="scientific">Phycomyces blakesleeanus</name>
    <dbReference type="NCBI Taxonomy" id="4837"/>
    <lineage>
        <taxon>Eukaryota</taxon>
        <taxon>Fungi</taxon>
        <taxon>Fungi incertae sedis</taxon>
        <taxon>Mucoromycota</taxon>
        <taxon>Mucoromycotina</taxon>
        <taxon>Mucoromycetes</taxon>
        <taxon>Mucorales</taxon>
        <taxon>Phycomycetaceae</taxon>
        <taxon>Phycomyces</taxon>
    </lineage>
</organism>
<feature type="region of interest" description="Disordered" evidence="2">
    <location>
        <begin position="189"/>
        <end position="232"/>
    </location>
</feature>
<dbReference type="PANTHER" id="PTHR23079:SF14">
    <property type="entry name" value="RNA-DEPENDENT RNA POLYMERASE"/>
    <property type="match status" value="1"/>
</dbReference>
<proteinExistence type="inferred from homology"/>
<dbReference type="InterPro" id="IPR007855">
    <property type="entry name" value="RDRP"/>
</dbReference>
<comment type="caution">
    <text evidence="4">The sequence shown here is derived from an EMBL/GenBank/DDBJ whole genome shotgun (WGS) entry which is preliminary data.</text>
</comment>
<keyword evidence="1" id="KW-0548">Nucleotidyltransferase</keyword>
<dbReference type="PANTHER" id="PTHR23079">
    <property type="entry name" value="RNA-DEPENDENT RNA POLYMERASE"/>
    <property type="match status" value="1"/>
</dbReference>
<feature type="compositionally biased region" description="Basic and acidic residues" evidence="2">
    <location>
        <begin position="189"/>
        <end position="198"/>
    </location>
</feature>
<protein>
    <recommendedName>
        <fullName evidence="1">RNA-dependent RNA polymerase</fullName>
        <ecNumber evidence="1">2.7.7.48</ecNumber>
    </recommendedName>
</protein>
<evidence type="ECO:0000313" key="4">
    <source>
        <dbReference type="EMBL" id="KAL0087829.1"/>
    </source>
</evidence>
<evidence type="ECO:0000256" key="2">
    <source>
        <dbReference type="SAM" id="MobiDB-lite"/>
    </source>
</evidence>
<keyword evidence="5" id="KW-1185">Reference proteome</keyword>
<evidence type="ECO:0000256" key="1">
    <source>
        <dbReference type="RuleBase" id="RU363098"/>
    </source>
</evidence>
<dbReference type="GO" id="GO:0003968">
    <property type="term" value="F:RNA-directed RNA polymerase activity"/>
    <property type="evidence" value="ECO:0007669"/>
    <property type="project" value="UniProtKB-KW"/>
</dbReference>
<dbReference type="Proteomes" id="UP001448207">
    <property type="component" value="Unassembled WGS sequence"/>
</dbReference>
<feature type="domain" description="RDRP core" evidence="3">
    <location>
        <begin position="357"/>
        <end position="947"/>
    </location>
</feature>
<dbReference type="EC" id="2.7.7.48" evidence="1"/>
<comment type="catalytic activity">
    <reaction evidence="1">
        <text>RNA(n) + a ribonucleoside 5'-triphosphate = RNA(n+1) + diphosphate</text>
        <dbReference type="Rhea" id="RHEA:21248"/>
        <dbReference type="Rhea" id="RHEA-COMP:14527"/>
        <dbReference type="Rhea" id="RHEA-COMP:17342"/>
        <dbReference type="ChEBI" id="CHEBI:33019"/>
        <dbReference type="ChEBI" id="CHEBI:61557"/>
        <dbReference type="ChEBI" id="CHEBI:140395"/>
        <dbReference type="EC" id="2.7.7.48"/>
    </reaction>
</comment>
<sequence>MTVSASKDVIRCAKQIYNHLGLRHRISLLSNQDSQPQEVIQLETLHSIDQQSLNSVVKAFLQWSPPEGVKKTIQDLIARVEDAIVELCGAPDDELLSDDPLDHDIQQDDDILLDDDMLLDDAMLLDDEILLDDALIEDEPLEDDLFDGLFGKIEFDSIFDDEFDMPTTPSQQAQCTVKRALPDKKIPEAKKSRKESAFHPHPPPSPPRLFHDEDDMQSPPESTPPLSPFSDACSLETNTAENTICSLSNSSRCFDNVPWLIQFEIARFLYQYRLKMKDLTFEALQKFFAVIKVDPRQLYQVMLSWYNTKQGKSPTDHSSYALMESCSDQVWNHLESNTKNRMIHYGAIVKLSTTEPPKMLLRAPTVGASNRFFRKYGQDRFLEMKLSKHSDPSLIQQQKEFFLKPFIVMGRTFEFLFIKDNTLILFATKGPKLEEIPIFQVIRWHIPIEENYKMPLNKFASRMTLGYSNSIPTLLFSKESIRYVDDIYSDKNGEEETCMTDGCGIISCAAMRKIMQLEGKDDVPCAIQGRIAGAKGIWILSPELDFTSGEWIEIRKSQNKFKTGVLQKDASIDPLHYTFDLVKRSVCVYPASLNTQFIQCLSSGGVPTEVFVVLLQDYLHRLSSVITGSKDIKLLRDWVVKEGNLMRTRLDADIVEKGLWVERAKEEDTYVEWDTEDTDDVVNISPLETQWRINKYSDSSHVARSNLFRDAMRNLTTKYKIEIQQSCMATCIPDPSGTLKEGEIFIQLSSRRVEELTGIKAGVITGDVVVTRNPCGLQSDVQKVVAVDCPALQIYTDLIVFSIKGERSLASMLGGGDYDGDIVFCCWDQRVVEPFKSSPVPPIPIRMKALLSHTRDPVKHGTIFQKHFISISSPDSILGTYENWRTVMAEVKSLEDKNVIYLALMCAKLVDASKQGLTIKDEVLKRDQIEFQSLKKPRWFLDKRNKMRYKDFVVGESEGTGKGQHRPQTTMDHLFVTLLKETDTFEKHTKGLTTNNKSSLIDSDLAEYWTNMYNTAKKNDDTNLLEDLEFIKKKIDECVDAYNKHCKQIRVRRYGRVKKSAPVNDEEKFSTTFDLEEHFSSIYHGITSTKSQVLRYDARFNGGQIMGAIKASYAYICTIDNGKFSNYCYVVAFDEIRRLKADASTRPFKENGLSESMSPELYIAMNVDRSWMRRLNASIMAKEMEKAKNNKSKALDTSSKLGARA</sequence>
<dbReference type="EMBL" id="JBCLYO010000006">
    <property type="protein sequence ID" value="KAL0087829.1"/>
    <property type="molecule type" value="Genomic_DNA"/>
</dbReference>
<gene>
    <name evidence="4" type="primary">RdRP-1a</name>
    <name evidence="4" type="ORF">J3Q64DRAFT_1697613</name>
</gene>
<evidence type="ECO:0000259" key="3">
    <source>
        <dbReference type="Pfam" id="PF05183"/>
    </source>
</evidence>
<feature type="region of interest" description="Disordered" evidence="2">
    <location>
        <begin position="1185"/>
        <end position="1205"/>
    </location>
</feature>
<keyword evidence="1 4" id="KW-0696">RNA-directed RNA polymerase</keyword>